<dbReference type="PANTHER" id="PTHR44591:SF3">
    <property type="entry name" value="RESPONSE REGULATORY DOMAIN-CONTAINING PROTEIN"/>
    <property type="match status" value="1"/>
</dbReference>
<dbReference type="Proteomes" id="UP000034502">
    <property type="component" value="Unassembled WGS sequence"/>
</dbReference>
<dbReference type="EMBL" id="LCNU01000028">
    <property type="protein sequence ID" value="KKU63285.1"/>
    <property type="molecule type" value="Genomic_DNA"/>
</dbReference>
<dbReference type="PROSITE" id="PS50110">
    <property type="entry name" value="RESPONSE_REGULATORY"/>
    <property type="match status" value="1"/>
</dbReference>
<dbReference type="SMART" id="SM00448">
    <property type="entry name" value="REC"/>
    <property type="match status" value="1"/>
</dbReference>
<keyword evidence="1 2" id="KW-0597">Phosphoprotein</keyword>
<gene>
    <name evidence="4" type="ORF">UX86_C0028G0011</name>
</gene>
<dbReference type="Gene3D" id="3.40.50.2300">
    <property type="match status" value="1"/>
</dbReference>
<organism evidence="4 5">
    <name type="scientific">Candidatus Amesbacteria bacterium GW2011_GWC1_47_15</name>
    <dbReference type="NCBI Taxonomy" id="1618364"/>
    <lineage>
        <taxon>Bacteria</taxon>
        <taxon>Candidatus Amesiibacteriota</taxon>
    </lineage>
</organism>
<dbReference type="Pfam" id="PF00072">
    <property type="entry name" value="Response_reg"/>
    <property type="match status" value="1"/>
</dbReference>
<dbReference type="STRING" id="1618364.UX86_C0028G0011"/>
<dbReference type="PANTHER" id="PTHR44591">
    <property type="entry name" value="STRESS RESPONSE REGULATOR PROTEIN 1"/>
    <property type="match status" value="1"/>
</dbReference>
<sequence length="124" mass="14177">MKKILIIEDYKLARELFQTLLTDKGYEVDTAIDAEEGLEKAKINNYDFVLIDLILPRMSSYTLISEMKTLSKNTSVEKIGIMYTIGSENLLEPLKALEVSKFILKSTTDQRKVIEEVQKVCPLD</sequence>
<dbReference type="CDD" id="cd00156">
    <property type="entry name" value="REC"/>
    <property type="match status" value="1"/>
</dbReference>
<evidence type="ECO:0000313" key="5">
    <source>
        <dbReference type="Proteomes" id="UP000034502"/>
    </source>
</evidence>
<evidence type="ECO:0000256" key="2">
    <source>
        <dbReference type="PROSITE-ProRule" id="PRU00169"/>
    </source>
</evidence>
<dbReference type="GO" id="GO:0000160">
    <property type="term" value="P:phosphorelay signal transduction system"/>
    <property type="evidence" value="ECO:0007669"/>
    <property type="project" value="InterPro"/>
</dbReference>
<feature type="domain" description="Response regulatory" evidence="3">
    <location>
        <begin position="3"/>
        <end position="120"/>
    </location>
</feature>
<evidence type="ECO:0000313" key="4">
    <source>
        <dbReference type="EMBL" id="KKU63285.1"/>
    </source>
</evidence>
<protein>
    <submittedName>
        <fullName evidence="4">Transcriptional regulatory protein ResD, two-component system, OmpR family, response regulator ResD</fullName>
    </submittedName>
</protein>
<evidence type="ECO:0000259" key="3">
    <source>
        <dbReference type="PROSITE" id="PS50110"/>
    </source>
</evidence>
<dbReference type="InterPro" id="IPR001789">
    <property type="entry name" value="Sig_transdc_resp-reg_receiver"/>
</dbReference>
<evidence type="ECO:0000256" key="1">
    <source>
        <dbReference type="ARBA" id="ARBA00022553"/>
    </source>
</evidence>
<proteinExistence type="predicted"/>
<feature type="modified residue" description="4-aspartylphosphate" evidence="2">
    <location>
        <position position="52"/>
    </location>
</feature>
<reference evidence="4 5" key="1">
    <citation type="journal article" date="2015" name="Nature">
        <title>rRNA introns, odd ribosomes, and small enigmatic genomes across a large radiation of phyla.</title>
        <authorList>
            <person name="Brown C.T."/>
            <person name="Hug L.A."/>
            <person name="Thomas B.C."/>
            <person name="Sharon I."/>
            <person name="Castelle C.J."/>
            <person name="Singh A."/>
            <person name="Wilkins M.J."/>
            <person name="Williams K.H."/>
            <person name="Banfield J.F."/>
        </authorList>
    </citation>
    <scope>NUCLEOTIDE SEQUENCE [LARGE SCALE GENOMIC DNA]</scope>
</reference>
<comment type="caution">
    <text evidence="4">The sequence shown here is derived from an EMBL/GenBank/DDBJ whole genome shotgun (WGS) entry which is preliminary data.</text>
</comment>
<dbReference type="AlphaFoldDB" id="A0A0G1UZZ4"/>
<name>A0A0G1UZZ4_9BACT</name>
<accession>A0A0G1UZZ4</accession>
<dbReference type="InterPro" id="IPR011006">
    <property type="entry name" value="CheY-like_superfamily"/>
</dbReference>
<dbReference type="SUPFAM" id="SSF52172">
    <property type="entry name" value="CheY-like"/>
    <property type="match status" value="1"/>
</dbReference>
<dbReference type="InterPro" id="IPR050595">
    <property type="entry name" value="Bact_response_regulator"/>
</dbReference>